<dbReference type="AlphaFoldDB" id="A0A445MI39"/>
<organism evidence="2">
    <name type="scientific">Ensete ventricosum</name>
    <name type="common">Abyssinian banana</name>
    <name type="synonym">Musa ensete</name>
    <dbReference type="NCBI Taxonomy" id="4639"/>
    <lineage>
        <taxon>Eukaryota</taxon>
        <taxon>Viridiplantae</taxon>
        <taxon>Streptophyta</taxon>
        <taxon>Embryophyta</taxon>
        <taxon>Tracheophyta</taxon>
        <taxon>Spermatophyta</taxon>
        <taxon>Magnoliopsida</taxon>
        <taxon>Liliopsida</taxon>
        <taxon>Zingiberales</taxon>
        <taxon>Musaceae</taxon>
        <taxon>Ensete</taxon>
    </lineage>
</organism>
<evidence type="ECO:0000313" key="2">
    <source>
        <dbReference type="EMBL" id="RZR73954.1"/>
    </source>
</evidence>
<protein>
    <submittedName>
        <fullName evidence="2">Uncharacterized protein</fullName>
    </submittedName>
</protein>
<gene>
    <name evidence="2" type="ORF">BHM03_00030242</name>
</gene>
<feature type="region of interest" description="Disordered" evidence="1">
    <location>
        <begin position="67"/>
        <end position="88"/>
    </location>
</feature>
<evidence type="ECO:0000256" key="1">
    <source>
        <dbReference type="SAM" id="MobiDB-lite"/>
    </source>
</evidence>
<dbReference type="Proteomes" id="UP000290560">
    <property type="component" value="Unassembled WGS sequence"/>
</dbReference>
<proteinExistence type="predicted"/>
<sequence>VGGADLTCVRSAVRQLGSSVQPIAQLRQVGHVDGPDVRRCNRTEWGCGIMIEWAPEKQPIVIQELENPASSRQPSAAREYGAHPVIYE</sequence>
<feature type="non-terminal residue" evidence="2">
    <location>
        <position position="1"/>
    </location>
</feature>
<reference evidence="2" key="1">
    <citation type="journal article" date="2018" name="Data Brief">
        <title>Genome sequence data from 17 accessions of Ensete ventricosum, a staple food crop for millions in Ethiopia.</title>
        <authorList>
            <person name="Yemataw Z."/>
            <person name="Muzemil S."/>
            <person name="Ambachew D."/>
            <person name="Tripathi L."/>
            <person name="Tesfaye K."/>
            <person name="Chala A."/>
            <person name="Farbos A."/>
            <person name="O'Neill P."/>
            <person name="Moore K."/>
            <person name="Grant M."/>
            <person name="Studholme D.J."/>
        </authorList>
    </citation>
    <scope>NUCLEOTIDE SEQUENCE [LARGE SCALE GENOMIC DNA]</scope>
    <source>
        <tissue evidence="2">Leaf</tissue>
    </source>
</reference>
<dbReference type="EMBL" id="KV876068">
    <property type="protein sequence ID" value="RZR73954.1"/>
    <property type="molecule type" value="Genomic_DNA"/>
</dbReference>
<name>A0A445MI39_ENSVE</name>
<accession>A0A445MI39</accession>